<dbReference type="PANTHER" id="PTHR23502">
    <property type="entry name" value="MAJOR FACILITATOR SUPERFAMILY"/>
    <property type="match status" value="1"/>
</dbReference>
<organism evidence="8 9">
    <name type="scientific">Acaromyces ingoldii</name>
    <dbReference type="NCBI Taxonomy" id="215250"/>
    <lineage>
        <taxon>Eukaryota</taxon>
        <taxon>Fungi</taxon>
        <taxon>Dikarya</taxon>
        <taxon>Basidiomycota</taxon>
        <taxon>Ustilaginomycotina</taxon>
        <taxon>Exobasidiomycetes</taxon>
        <taxon>Exobasidiales</taxon>
        <taxon>Cryptobasidiaceae</taxon>
        <taxon>Acaromyces</taxon>
    </lineage>
</organism>
<dbReference type="Proteomes" id="UP000245768">
    <property type="component" value="Unassembled WGS sequence"/>
</dbReference>
<sequence>MQQFEEAGPETCATTATKATRDPEGQQKPEQQILRTDTLLSLPPEPSALDANVVLFKSKNDPDNPFAWSAWKKWRVLGVVQLCCLCVTMNATIVTGAYDGLRSYFRISRHIVVLSVSFYVVGLGFGSILSAPLSELYGRRPVYLTSFALFVLLTVPLVFLPRGHAGFVLLCFVRFLQGFVASAHLSVANGTISDVFDVNKAFLPVSFYAQVPFLGPVLGPLVGALLDHTYETGGHSKSDELQTWHLTIYFTITLCSSAFLLLLLFVPETYTPILLVHRARRLRDATGNTNLYALHEEKMRTLSPSSSRQPLLLIILRTTLFGCFLPLLKEPLLLILSFWSALLLSILYLFFQLFPLVFGAAYTFTPLECSLSLLGIVVGMLLAMLSMPLWSILYAHQLQPRLKSTENKRSVLSYLFQRPAIASPEARLPMALLGCFLGPISLFLFAMSTRGPSSAKAPPHWILPILSTAPFGAALIFLFTPLQLFLNETYLPVVASATAVSVFIRSTSCASLPIFTNYLNEKIGARGLGIVLAVVQLLMIPIPFTLYFFGPRIRKRSRFYL</sequence>
<keyword evidence="4 6" id="KW-0472">Membrane</keyword>
<comment type="subcellular location">
    <subcellularLocation>
        <location evidence="1">Membrane</location>
        <topology evidence="1">Multi-pass membrane protein</topology>
    </subcellularLocation>
</comment>
<dbReference type="Pfam" id="PF07690">
    <property type="entry name" value="MFS_1"/>
    <property type="match status" value="1"/>
</dbReference>
<feature type="transmembrane region" description="Helical" evidence="6">
    <location>
        <begin position="207"/>
        <end position="226"/>
    </location>
</feature>
<feature type="transmembrane region" description="Helical" evidence="6">
    <location>
        <begin position="76"/>
        <end position="98"/>
    </location>
</feature>
<dbReference type="GO" id="GO:0005886">
    <property type="term" value="C:plasma membrane"/>
    <property type="evidence" value="ECO:0007669"/>
    <property type="project" value="TreeGrafter"/>
</dbReference>
<feature type="transmembrane region" description="Helical" evidence="6">
    <location>
        <begin position="167"/>
        <end position="187"/>
    </location>
</feature>
<keyword evidence="9" id="KW-1185">Reference proteome</keyword>
<evidence type="ECO:0000256" key="2">
    <source>
        <dbReference type="ARBA" id="ARBA00022692"/>
    </source>
</evidence>
<keyword evidence="3 6" id="KW-1133">Transmembrane helix</keyword>
<dbReference type="STRING" id="215250.A0A316YJQ7"/>
<evidence type="ECO:0000256" key="1">
    <source>
        <dbReference type="ARBA" id="ARBA00004141"/>
    </source>
</evidence>
<feature type="transmembrane region" description="Helical" evidence="6">
    <location>
        <begin position="310"/>
        <end position="328"/>
    </location>
</feature>
<feature type="transmembrane region" description="Helical" evidence="6">
    <location>
        <begin position="461"/>
        <end position="479"/>
    </location>
</feature>
<dbReference type="InterPro" id="IPR036259">
    <property type="entry name" value="MFS_trans_sf"/>
</dbReference>
<dbReference type="PROSITE" id="PS50850">
    <property type="entry name" value="MFS"/>
    <property type="match status" value="1"/>
</dbReference>
<feature type="transmembrane region" description="Helical" evidence="6">
    <location>
        <begin position="110"/>
        <end position="130"/>
    </location>
</feature>
<feature type="region of interest" description="Disordered" evidence="5">
    <location>
        <begin position="1"/>
        <end position="31"/>
    </location>
</feature>
<dbReference type="InterPro" id="IPR011701">
    <property type="entry name" value="MFS"/>
</dbReference>
<feature type="transmembrane region" description="Helical" evidence="6">
    <location>
        <begin position="527"/>
        <end position="549"/>
    </location>
</feature>
<reference evidence="8 9" key="1">
    <citation type="journal article" date="2018" name="Mol. Biol. Evol.">
        <title>Broad Genomic Sampling Reveals a Smut Pathogenic Ancestry of the Fungal Clade Ustilaginomycotina.</title>
        <authorList>
            <person name="Kijpornyongpan T."/>
            <person name="Mondo S.J."/>
            <person name="Barry K."/>
            <person name="Sandor L."/>
            <person name="Lee J."/>
            <person name="Lipzen A."/>
            <person name="Pangilinan J."/>
            <person name="LaButti K."/>
            <person name="Hainaut M."/>
            <person name="Henrissat B."/>
            <person name="Grigoriev I.V."/>
            <person name="Spatafora J.W."/>
            <person name="Aime M.C."/>
        </authorList>
    </citation>
    <scope>NUCLEOTIDE SEQUENCE [LARGE SCALE GENOMIC DNA]</scope>
    <source>
        <strain evidence="8 9">MCA 4198</strain>
    </source>
</reference>
<evidence type="ECO:0000313" key="8">
    <source>
        <dbReference type="EMBL" id="PWN88323.1"/>
    </source>
</evidence>
<dbReference type="InParanoid" id="A0A316YJQ7"/>
<evidence type="ECO:0000259" key="7">
    <source>
        <dbReference type="PROSITE" id="PS50850"/>
    </source>
</evidence>
<feature type="transmembrane region" description="Helical" evidence="6">
    <location>
        <begin position="371"/>
        <end position="395"/>
    </location>
</feature>
<dbReference type="Gene3D" id="1.20.1250.20">
    <property type="entry name" value="MFS general substrate transporter like domains"/>
    <property type="match status" value="1"/>
</dbReference>
<dbReference type="AlphaFoldDB" id="A0A316YJQ7"/>
<proteinExistence type="predicted"/>
<feature type="transmembrane region" description="Helical" evidence="6">
    <location>
        <begin position="428"/>
        <end position="449"/>
    </location>
</feature>
<dbReference type="GO" id="GO:0022857">
    <property type="term" value="F:transmembrane transporter activity"/>
    <property type="evidence" value="ECO:0007669"/>
    <property type="project" value="InterPro"/>
</dbReference>
<dbReference type="PANTHER" id="PTHR23502:SF7">
    <property type="entry name" value="DRUG_PROTON ANTIPORTER YHK8-RELATED"/>
    <property type="match status" value="1"/>
</dbReference>
<dbReference type="EMBL" id="KZ819638">
    <property type="protein sequence ID" value="PWN88323.1"/>
    <property type="molecule type" value="Genomic_DNA"/>
</dbReference>
<evidence type="ECO:0000256" key="4">
    <source>
        <dbReference type="ARBA" id="ARBA00023136"/>
    </source>
</evidence>
<dbReference type="GO" id="GO:0042908">
    <property type="term" value="P:xenobiotic transport"/>
    <property type="evidence" value="ECO:0007669"/>
    <property type="project" value="UniProtKB-ARBA"/>
</dbReference>
<evidence type="ECO:0000256" key="5">
    <source>
        <dbReference type="SAM" id="MobiDB-lite"/>
    </source>
</evidence>
<dbReference type="OrthoDB" id="3561359at2759"/>
<feature type="transmembrane region" description="Helical" evidence="6">
    <location>
        <begin position="333"/>
        <end position="351"/>
    </location>
</feature>
<feature type="transmembrane region" description="Helical" evidence="6">
    <location>
        <begin position="491"/>
        <end position="515"/>
    </location>
</feature>
<evidence type="ECO:0000256" key="6">
    <source>
        <dbReference type="SAM" id="Phobius"/>
    </source>
</evidence>
<gene>
    <name evidence="8" type="ORF">FA10DRAFT_295892</name>
</gene>
<evidence type="ECO:0000313" key="9">
    <source>
        <dbReference type="Proteomes" id="UP000245768"/>
    </source>
</evidence>
<dbReference type="InterPro" id="IPR005829">
    <property type="entry name" value="Sugar_transporter_CS"/>
</dbReference>
<evidence type="ECO:0000256" key="3">
    <source>
        <dbReference type="ARBA" id="ARBA00022989"/>
    </source>
</evidence>
<protein>
    <submittedName>
        <fullName evidence="8">MFS general substrate transporter</fullName>
    </submittedName>
</protein>
<feature type="transmembrane region" description="Helical" evidence="6">
    <location>
        <begin position="246"/>
        <end position="266"/>
    </location>
</feature>
<dbReference type="PROSITE" id="PS00216">
    <property type="entry name" value="SUGAR_TRANSPORT_1"/>
    <property type="match status" value="1"/>
</dbReference>
<dbReference type="GO" id="GO:0140115">
    <property type="term" value="P:export across plasma membrane"/>
    <property type="evidence" value="ECO:0007669"/>
    <property type="project" value="UniProtKB-ARBA"/>
</dbReference>
<feature type="domain" description="Major facilitator superfamily (MFS) profile" evidence="7">
    <location>
        <begin position="76"/>
        <end position="554"/>
    </location>
</feature>
<feature type="transmembrane region" description="Helical" evidence="6">
    <location>
        <begin position="142"/>
        <end position="160"/>
    </location>
</feature>
<accession>A0A316YJQ7</accession>
<dbReference type="InterPro" id="IPR020846">
    <property type="entry name" value="MFS_dom"/>
</dbReference>
<dbReference type="GeneID" id="37046399"/>
<dbReference type="SUPFAM" id="SSF103473">
    <property type="entry name" value="MFS general substrate transporter"/>
    <property type="match status" value="1"/>
</dbReference>
<dbReference type="RefSeq" id="XP_025375521.1">
    <property type="nucleotide sequence ID" value="XM_025524483.1"/>
</dbReference>
<name>A0A316YJQ7_9BASI</name>
<keyword evidence="2 6" id="KW-0812">Transmembrane</keyword>